<reference evidence="5" key="1">
    <citation type="submission" date="2021-06" db="EMBL/GenBank/DDBJ databases">
        <authorList>
            <person name="Nardi T."/>
            <person name="Nardi T."/>
        </authorList>
    </citation>
    <scope>NUCLEOTIDE SEQUENCE</scope>
</reference>
<dbReference type="Pfam" id="PF17384">
    <property type="entry name" value="DUF150_C"/>
    <property type="match status" value="1"/>
</dbReference>
<dbReference type="PANTHER" id="PTHR33867">
    <property type="entry name" value="RIBOSOME MATURATION FACTOR RIMP"/>
    <property type="match status" value="1"/>
</dbReference>
<evidence type="ECO:0000313" key="5">
    <source>
        <dbReference type="EMBL" id="CAG7596530.1"/>
    </source>
</evidence>
<dbReference type="InterPro" id="IPR028998">
    <property type="entry name" value="RimP_C"/>
</dbReference>
<name>A0A8S4C463_9ACAR</name>
<dbReference type="Proteomes" id="UP000837675">
    <property type="component" value="Unassembled WGS sequence"/>
</dbReference>
<organism evidence="5 6">
    <name type="scientific">Hyalomma marginatum</name>
    <dbReference type="NCBI Taxonomy" id="34627"/>
    <lineage>
        <taxon>Eukaryota</taxon>
        <taxon>Metazoa</taxon>
        <taxon>Ecdysozoa</taxon>
        <taxon>Arthropoda</taxon>
        <taxon>Chelicerata</taxon>
        <taxon>Arachnida</taxon>
        <taxon>Acari</taxon>
        <taxon>Parasitiformes</taxon>
        <taxon>Ixodida</taxon>
        <taxon>Ixodoidea</taxon>
        <taxon>Ixodidae</taxon>
        <taxon>Hyalomminae</taxon>
        <taxon>Hyalomma</taxon>
    </lineage>
</organism>
<comment type="caution">
    <text evidence="5">The sequence shown here is derived from an EMBL/GenBank/DDBJ whole genome shotgun (WGS) entry which is preliminary data.</text>
</comment>
<dbReference type="AlphaFoldDB" id="A0A8S4C463"/>
<dbReference type="GO" id="GO:0005829">
    <property type="term" value="C:cytosol"/>
    <property type="evidence" value="ECO:0007669"/>
    <property type="project" value="TreeGrafter"/>
</dbReference>
<dbReference type="EMBL" id="CAJVAF010000315">
    <property type="protein sequence ID" value="CAG7596530.1"/>
    <property type="molecule type" value="Genomic_DNA"/>
</dbReference>
<sequence length="171" mass="19689">MSIFHNNLEERIVNVIVGPIESLGYELVRAKIISTGKNNTLQIMFDKVDGTAVNIEDCKKVHYAVSPLLDVEDIIEDKYTLEVSSPGVNRPLTRDKDFVNYVGYTIKLTTKIPIGNRRKFKGALKEFSNNELSIELKDNNEIIKINKNNIIEANLLFEKRRHYGSSRFWWS</sequence>
<evidence type="ECO:0000259" key="3">
    <source>
        <dbReference type="Pfam" id="PF02576"/>
    </source>
</evidence>
<keyword evidence="1" id="KW-0963">Cytoplasm</keyword>
<dbReference type="PANTHER" id="PTHR33867:SF1">
    <property type="entry name" value="RIBOSOME MATURATION FACTOR RIMP"/>
    <property type="match status" value="1"/>
</dbReference>
<dbReference type="InterPro" id="IPR003728">
    <property type="entry name" value="Ribosome_maturation_RimP"/>
</dbReference>
<evidence type="ECO:0000259" key="4">
    <source>
        <dbReference type="Pfam" id="PF17384"/>
    </source>
</evidence>
<dbReference type="InterPro" id="IPR035956">
    <property type="entry name" value="RimP_N_sf"/>
</dbReference>
<dbReference type="SUPFAM" id="SSF75420">
    <property type="entry name" value="YhbC-like, N-terminal domain"/>
    <property type="match status" value="1"/>
</dbReference>
<keyword evidence="2" id="KW-0690">Ribosome biogenesis</keyword>
<dbReference type="InterPro" id="IPR036847">
    <property type="entry name" value="RimP_C_sf"/>
</dbReference>
<dbReference type="Gene3D" id="3.30.300.70">
    <property type="entry name" value="RimP-like superfamily, N-terminal"/>
    <property type="match status" value="1"/>
</dbReference>
<dbReference type="HAMAP" id="MF_01077">
    <property type="entry name" value="RimP"/>
    <property type="match status" value="1"/>
</dbReference>
<feature type="domain" description="Ribosome maturation factor RimP N-terminal" evidence="3">
    <location>
        <begin position="18"/>
        <end position="88"/>
    </location>
</feature>
<evidence type="ECO:0000313" key="6">
    <source>
        <dbReference type="Proteomes" id="UP000837675"/>
    </source>
</evidence>
<protein>
    <submittedName>
        <fullName evidence="5">Ribosome maturation factor RimP</fullName>
    </submittedName>
</protein>
<dbReference type="Pfam" id="PF02576">
    <property type="entry name" value="RimP_N"/>
    <property type="match status" value="1"/>
</dbReference>
<feature type="domain" description="Ribosome maturation factor RimP C-terminal" evidence="4">
    <location>
        <begin position="92"/>
        <end position="158"/>
    </location>
</feature>
<evidence type="ECO:0000256" key="1">
    <source>
        <dbReference type="ARBA" id="ARBA00022490"/>
    </source>
</evidence>
<keyword evidence="6" id="KW-1185">Reference proteome</keyword>
<dbReference type="InterPro" id="IPR028989">
    <property type="entry name" value="RimP_N"/>
</dbReference>
<gene>
    <name evidence="5" type="ORF">MHYMCMPASI_00876</name>
</gene>
<dbReference type="SUPFAM" id="SSF74942">
    <property type="entry name" value="YhbC-like, C-terminal domain"/>
    <property type="match status" value="1"/>
</dbReference>
<dbReference type="Gene3D" id="2.30.30.180">
    <property type="entry name" value="Ribosome maturation factor RimP, C-terminal domain"/>
    <property type="match status" value="1"/>
</dbReference>
<accession>A0A8S4C463</accession>
<proteinExistence type="inferred from homology"/>
<dbReference type="CDD" id="cd01734">
    <property type="entry name" value="YlxS_C"/>
    <property type="match status" value="1"/>
</dbReference>
<evidence type="ECO:0000256" key="2">
    <source>
        <dbReference type="ARBA" id="ARBA00022517"/>
    </source>
</evidence>
<dbReference type="GO" id="GO:0006412">
    <property type="term" value="P:translation"/>
    <property type="evidence" value="ECO:0007669"/>
    <property type="project" value="TreeGrafter"/>
</dbReference>
<dbReference type="FunFam" id="3.30.300.70:FF:000001">
    <property type="entry name" value="Ribosome maturation factor RimP"/>
    <property type="match status" value="1"/>
</dbReference>
<dbReference type="GO" id="GO:0000028">
    <property type="term" value="P:ribosomal small subunit assembly"/>
    <property type="evidence" value="ECO:0007669"/>
    <property type="project" value="TreeGrafter"/>
</dbReference>